<name>A0A6J4ND98_9BACT</name>
<protein>
    <submittedName>
        <fullName evidence="1">Carbonic anhydrase, gamma class</fullName>
        <ecNumber evidence="1">4.2.1.1</ecNumber>
    </submittedName>
</protein>
<dbReference type="SUPFAM" id="SSF51161">
    <property type="entry name" value="Trimeric LpxA-like enzymes"/>
    <property type="match status" value="1"/>
</dbReference>
<evidence type="ECO:0000313" key="1">
    <source>
        <dbReference type="EMBL" id="CAA9381614.1"/>
    </source>
</evidence>
<dbReference type="CDD" id="cd04645">
    <property type="entry name" value="LbH_gamma_CA_like"/>
    <property type="match status" value="1"/>
</dbReference>
<dbReference type="Pfam" id="PF00132">
    <property type="entry name" value="Hexapep"/>
    <property type="match status" value="1"/>
</dbReference>
<organism evidence="1">
    <name type="scientific">uncultured Pyrinomonadaceae bacterium</name>
    <dbReference type="NCBI Taxonomy" id="2283094"/>
    <lineage>
        <taxon>Bacteria</taxon>
        <taxon>Pseudomonadati</taxon>
        <taxon>Acidobacteriota</taxon>
        <taxon>Blastocatellia</taxon>
        <taxon>Blastocatellales</taxon>
        <taxon>Pyrinomonadaceae</taxon>
        <taxon>environmental samples</taxon>
    </lineage>
</organism>
<dbReference type="PANTHER" id="PTHR13061">
    <property type="entry name" value="DYNACTIN SUBUNIT P25"/>
    <property type="match status" value="1"/>
</dbReference>
<sequence length="170" mass="18740">MIKPFQNLSPKIHETAYVAEDAIVIGDVEIGAESSVWFGSILRGDVNHIRIGERSNIQDGTIIHVSSKTHPTVLEDEVTLGHRVTLHGCHIETGCLIGIGSIILDGARVGRNSLVAAGSLLTPNTQIPPRVLVMGSPARVKRELSDDEVRDLERFWRNYVSLSRVYRNQP</sequence>
<dbReference type="Gene3D" id="2.160.10.10">
    <property type="entry name" value="Hexapeptide repeat proteins"/>
    <property type="match status" value="1"/>
</dbReference>
<dbReference type="EMBL" id="CADCUR010000031">
    <property type="protein sequence ID" value="CAA9381614.1"/>
    <property type="molecule type" value="Genomic_DNA"/>
</dbReference>
<dbReference type="EC" id="4.2.1.1" evidence="1"/>
<dbReference type="InterPro" id="IPR011004">
    <property type="entry name" value="Trimer_LpxA-like_sf"/>
</dbReference>
<proteinExistence type="predicted"/>
<dbReference type="PANTHER" id="PTHR13061:SF29">
    <property type="entry name" value="GAMMA CARBONIC ANHYDRASE-LIKE 1, MITOCHONDRIAL-RELATED"/>
    <property type="match status" value="1"/>
</dbReference>
<accession>A0A6J4ND98</accession>
<reference evidence="1" key="1">
    <citation type="submission" date="2020-02" db="EMBL/GenBank/DDBJ databases">
        <authorList>
            <person name="Meier V. D."/>
        </authorList>
    </citation>
    <scope>NUCLEOTIDE SEQUENCE</scope>
    <source>
        <strain evidence="1">AVDCRST_MAG74</strain>
    </source>
</reference>
<dbReference type="InterPro" id="IPR001451">
    <property type="entry name" value="Hexapep"/>
</dbReference>
<dbReference type="InterPro" id="IPR050484">
    <property type="entry name" value="Transf_Hexapept/Carb_Anhydrase"/>
</dbReference>
<keyword evidence="1" id="KW-0456">Lyase</keyword>
<dbReference type="AlphaFoldDB" id="A0A6J4ND98"/>
<dbReference type="InterPro" id="IPR047324">
    <property type="entry name" value="LbH_gamma_CA-like"/>
</dbReference>
<gene>
    <name evidence="1" type="ORF">AVDCRST_MAG74-416</name>
</gene>
<dbReference type="GO" id="GO:0004089">
    <property type="term" value="F:carbonate dehydratase activity"/>
    <property type="evidence" value="ECO:0007669"/>
    <property type="project" value="UniProtKB-EC"/>
</dbReference>